<organism evidence="1">
    <name type="scientific">Tenacibaculum sp. Pbs-1</name>
    <dbReference type="NCBI Taxonomy" id="3238748"/>
    <lineage>
        <taxon>Bacteria</taxon>
        <taxon>Pseudomonadati</taxon>
        <taxon>Bacteroidota</taxon>
        <taxon>Flavobacteriia</taxon>
        <taxon>Flavobacteriales</taxon>
        <taxon>Flavobacteriaceae</taxon>
        <taxon>Tenacibaculum</taxon>
    </lineage>
</organism>
<dbReference type="EMBL" id="AP035888">
    <property type="protein sequence ID" value="BFP66921.1"/>
    <property type="molecule type" value="Genomic_DNA"/>
</dbReference>
<proteinExistence type="predicted"/>
<dbReference type="AlphaFoldDB" id="A0AB33KWX5"/>
<reference evidence="1" key="1">
    <citation type="submission" date="2024-08" db="EMBL/GenBank/DDBJ databases">
        <title>Whole genome sequence of Tenacibaculum sp. strain pbs-1 associated with black-spot shell disease in Akoya pearl oysters.</title>
        <authorList>
            <person name="Sakatoku A."/>
            <person name="Suzuki T."/>
            <person name="Hatano K."/>
            <person name="Seki M."/>
            <person name="Tanaka D."/>
            <person name="Nakamura S."/>
            <person name="Suzuki N."/>
            <person name="Isshiki T."/>
        </authorList>
    </citation>
    <scope>NUCLEOTIDE SEQUENCE</scope>
    <source>
        <strain evidence="1">Pbs-1</strain>
    </source>
</reference>
<name>A0AB33KWX5_9FLAO</name>
<accession>A0AB33KWX5</accession>
<sequence length="184" mass="21650">MKKIALLFLFFLVNLNIFSQKKENFKPGVSLIEYKIMSDLTSQNSILFIFEGDTHLINFYLDLKENLVKRFKNSKVKVDFNYELFSKKPFKSDLSLIPKQTSSKNNYDLICSISLLNFKSFDEHLIKKRKQNYNLNLKFKEKKTNELINTAIINVNSFYTITTQNKNLSKVIYNLISNSPQSYK</sequence>
<evidence type="ECO:0008006" key="2">
    <source>
        <dbReference type="Google" id="ProtNLM"/>
    </source>
</evidence>
<evidence type="ECO:0000313" key="1">
    <source>
        <dbReference type="EMBL" id="BFP66921.1"/>
    </source>
</evidence>
<protein>
    <recommendedName>
        <fullName evidence="2">DUF4390 domain-containing protein</fullName>
    </recommendedName>
</protein>
<gene>
    <name evidence="1" type="ORF">Pbs1_02640</name>
</gene>